<dbReference type="Gene3D" id="3.40.50.300">
    <property type="entry name" value="P-loop containing nucleotide triphosphate hydrolases"/>
    <property type="match status" value="2"/>
</dbReference>
<dbReference type="PROSITE" id="PS51217">
    <property type="entry name" value="UVRD_HELICASE_CTER"/>
    <property type="match status" value="1"/>
</dbReference>
<dbReference type="Proteomes" id="UP000055060">
    <property type="component" value="Unassembled WGS sequence"/>
</dbReference>
<sequence length="743" mass="83973">MTSLRPAQEEIVNYAGGRMGISAVPGSGKTYTLSWLAARLIEQADLFDDQEVLIVTLVNSAVDNFSTRISGFLRDKGLIPNLGYRVRTLHGLAHDIVRERPDLVGLSDHFTIVDERESQEIMDAAVASWLRIHPEFITDWSAPDVDLNSSHYTQKHWIDLVDSLARSFIRQAKDLQLLPADLQRLMQDINEPHPLLQLGLEIYTDYQRSLNYRSAVDFSDLIRLALLALQSDPDYQRRLHYRWPYILEDEAQDSSSLQEQILRSLVGLDGNWVRVGDPNQAIYETFTTASPRFLRDFLREPDVAARNLPNSGRSTRSIIHLANSLIEWTNAAHPVPELRDALTRPYIQPTPPGDPQPNPPDDPNGIFIMPQGYEAEKEIESVAISLKRWLPEHSDWTVAVLTSRNERGAKIVEELKKRDIPYVELLQSSQSTRSTADILAACLRSLADPGSATKLQDVLKRLGRIAAGDDKAMVNYYRGAVALLDRCPRLEDYLAPLPDSDWLAALPSDQVADEVRQILADFRDRIVRWQKASLLPVDQLLLTISQELFTNAPDLALAHKLALLLERAAANHPEWQLIEFAEELSSVARNERKLPGFSEEDTGFDPDRYKGKVVVATLHKAKGLEWDRVYLLSANNYDFPSAQPYDNYISEKWFVRDRLNLEAEALARLKALADGDLEGVYIEDGPATRAARLEYSSERLRVLYVGITRARRELVVTWNTGRRGDSQQALPILALQSGWKGNV</sequence>
<dbReference type="AlphaFoldDB" id="A0A0S7BH94"/>
<evidence type="ECO:0000256" key="1">
    <source>
        <dbReference type="ARBA" id="ARBA00009922"/>
    </source>
</evidence>
<evidence type="ECO:0000256" key="2">
    <source>
        <dbReference type="ARBA" id="ARBA00022741"/>
    </source>
</evidence>
<evidence type="ECO:0000256" key="10">
    <source>
        <dbReference type="ARBA" id="ARBA00048988"/>
    </source>
</evidence>
<keyword evidence="6" id="KW-0238">DNA-binding</keyword>
<dbReference type="InterPro" id="IPR027417">
    <property type="entry name" value="P-loop_NTPase"/>
</dbReference>
<protein>
    <recommendedName>
        <fullName evidence="9">DNA 3'-5' helicase</fullName>
        <ecNumber evidence="9">5.6.2.4</ecNumber>
    </recommendedName>
</protein>
<dbReference type="GO" id="GO:0003677">
    <property type="term" value="F:DNA binding"/>
    <property type="evidence" value="ECO:0007669"/>
    <property type="project" value="UniProtKB-KW"/>
</dbReference>
<keyword evidence="2 11" id="KW-0547">Nucleotide-binding</keyword>
<dbReference type="STRING" id="360412.LARV_02801"/>
<feature type="domain" description="UvrD-like helicase ATP-binding" evidence="13">
    <location>
        <begin position="2"/>
        <end position="315"/>
    </location>
</feature>
<feature type="region of interest" description="Disordered" evidence="12">
    <location>
        <begin position="344"/>
        <end position="364"/>
    </location>
</feature>
<dbReference type="InterPro" id="IPR013986">
    <property type="entry name" value="DExx_box_DNA_helicase_dom_sf"/>
</dbReference>
<keyword evidence="4 11" id="KW-0347">Helicase</keyword>
<dbReference type="GO" id="GO:0043138">
    <property type="term" value="F:3'-5' DNA helicase activity"/>
    <property type="evidence" value="ECO:0007669"/>
    <property type="project" value="UniProtKB-EC"/>
</dbReference>
<dbReference type="GO" id="GO:0033202">
    <property type="term" value="C:DNA helicase complex"/>
    <property type="evidence" value="ECO:0007669"/>
    <property type="project" value="TreeGrafter"/>
</dbReference>
<dbReference type="InterPro" id="IPR014016">
    <property type="entry name" value="UvrD-like_ATP-bd"/>
</dbReference>
<proteinExistence type="inferred from homology"/>
<dbReference type="GO" id="GO:0005829">
    <property type="term" value="C:cytosol"/>
    <property type="evidence" value="ECO:0007669"/>
    <property type="project" value="TreeGrafter"/>
</dbReference>
<dbReference type="RefSeq" id="WP_075074228.1">
    <property type="nucleotide sequence ID" value="NZ_DF967972.1"/>
</dbReference>
<dbReference type="PROSITE" id="PS51198">
    <property type="entry name" value="UVRD_HELICASE_ATP_BIND"/>
    <property type="match status" value="1"/>
</dbReference>
<comment type="catalytic activity">
    <reaction evidence="10">
        <text>ATP + H2O = ADP + phosphate + H(+)</text>
        <dbReference type="Rhea" id="RHEA:13065"/>
        <dbReference type="ChEBI" id="CHEBI:15377"/>
        <dbReference type="ChEBI" id="CHEBI:15378"/>
        <dbReference type="ChEBI" id="CHEBI:30616"/>
        <dbReference type="ChEBI" id="CHEBI:43474"/>
        <dbReference type="ChEBI" id="CHEBI:456216"/>
        <dbReference type="EC" id="5.6.2.4"/>
    </reaction>
</comment>
<dbReference type="GO" id="GO:0000725">
    <property type="term" value="P:recombinational repair"/>
    <property type="evidence" value="ECO:0007669"/>
    <property type="project" value="TreeGrafter"/>
</dbReference>
<evidence type="ECO:0000256" key="7">
    <source>
        <dbReference type="ARBA" id="ARBA00023235"/>
    </source>
</evidence>
<dbReference type="PANTHER" id="PTHR11070">
    <property type="entry name" value="UVRD / RECB / PCRA DNA HELICASE FAMILY MEMBER"/>
    <property type="match status" value="1"/>
</dbReference>
<evidence type="ECO:0000256" key="9">
    <source>
        <dbReference type="ARBA" id="ARBA00034808"/>
    </source>
</evidence>
<keyword evidence="16" id="KW-1185">Reference proteome</keyword>
<organism evidence="15">
    <name type="scientific">Longilinea arvoryzae</name>
    <dbReference type="NCBI Taxonomy" id="360412"/>
    <lineage>
        <taxon>Bacteria</taxon>
        <taxon>Bacillati</taxon>
        <taxon>Chloroflexota</taxon>
        <taxon>Anaerolineae</taxon>
        <taxon>Anaerolineales</taxon>
        <taxon>Anaerolineaceae</taxon>
        <taxon>Longilinea</taxon>
    </lineage>
</organism>
<evidence type="ECO:0000256" key="3">
    <source>
        <dbReference type="ARBA" id="ARBA00022801"/>
    </source>
</evidence>
<reference evidence="15" key="1">
    <citation type="submission" date="2015-07" db="EMBL/GenBank/DDBJ databases">
        <title>Draft Genome Sequences of Anaerolinea thermolimosa IMO-1, Bellilinea caldifistulae GOMI-1, Leptolinea tardivitalis YMTK-2, Levilinea saccharolytica KIBI-1,Longilinea arvoryzae KOME-1, Previously Described as Members of the Anaerolineaceae (Chloroflexi).</title>
        <authorList>
            <person name="Sekiguchi Y."/>
            <person name="Ohashi A."/>
            <person name="Matsuura N."/>
            <person name="Tourlousse M.D."/>
        </authorList>
    </citation>
    <scope>NUCLEOTIDE SEQUENCE [LARGE SCALE GENOMIC DNA]</scope>
    <source>
        <strain evidence="15">KOME-1</strain>
    </source>
</reference>
<dbReference type="OrthoDB" id="9765670at2"/>
<dbReference type="Gene3D" id="1.10.486.10">
    <property type="entry name" value="PCRA, domain 4"/>
    <property type="match status" value="1"/>
</dbReference>
<name>A0A0S7BH94_9CHLR</name>
<evidence type="ECO:0000313" key="16">
    <source>
        <dbReference type="Proteomes" id="UP000055060"/>
    </source>
</evidence>
<evidence type="ECO:0000256" key="12">
    <source>
        <dbReference type="SAM" id="MobiDB-lite"/>
    </source>
</evidence>
<feature type="domain" description="UvrD-like helicase C-terminal" evidence="14">
    <location>
        <begin position="316"/>
        <end position="623"/>
    </location>
</feature>
<dbReference type="Pfam" id="PF00580">
    <property type="entry name" value="UvrD-helicase"/>
    <property type="match status" value="1"/>
</dbReference>
<keyword evidence="5 11" id="KW-0067">ATP-binding</keyword>
<dbReference type="EC" id="5.6.2.4" evidence="9"/>
<dbReference type="SUPFAM" id="SSF52540">
    <property type="entry name" value="P-loop containing nucleoside triphosphate hydrolases"/>
    <property type="match status" value="1"/>
</dbReference>
<evidence type="ECO:0000313" key="15">
    <source>
        <dbReference type="EMBL" id="GAP15021.1"/>
    </source>
</evidence>
<accession>A0A0S7BH94</accession>
<evidence type="ECO:0000256" key="11">
    <source>
        <dbReference type="PROSITE-ProRule" id="PRU00560"/>
    </source>
</evidence>
<dbReference type="Gene3D" id="1.10.10.160">
    <property type="match status" value="1"/>
</dbReference>
<evidence type="ECO:0000256" key="6">
    <source>
        <dbReference type="ARBA" id="ARBA00023125"/>
    </source>
</evidence>
<evidence type="ECO:0000259" key="14">
    <source>
        <dbReference type="PROSITE" id="PS51217"/>
    </source>
</evidence>
<evidence type="ECO:0000259" key="13">
    <source>
        <dbReference type="PROSITE" id="PS51198"/>
    </source>
</evidence>
<feature type="compositionally biased region" description="Pro residues" evidence="12">
    <location>
        <begin position="348"/>
        <end position="362"/>
    </location>
</feature>
<dbReference type="GO" id="GO:0016887">
    <property type="term" value="F:ATP hydrolysis activity"/>
    <property type="evidence" value="ECO:0007669"/>
    <property type="project" value="RHEA"/>
</dbReference>
<evidence type="ECO:0000256" key="5">
    <source>
        <dbReference type="ARBA" id="ARBA00022840"/>
    </source>
</evidence>
<comment type="catalytic activity">
    <reaction evidence="8">
        <text>Couples ATP hydrolysis with the unwinding of duplex DNA by translocating in the 3'-5' direction.</text>
        <dbReference type="EC" id="5.6.2.4"/>
    </reaction>
</comment>
<dbReference type="Pfam" id="PF13361">
    <property type="entry name" value="UvrD_C"/>
    <property type="match status" value="1"/>
</dbReference>
<keyword evidence="3 11" id="KW-0378">Hydrolase</keyword>
<dbReference type="EMBL" id="DF967972">
    <property type="protein sequence ID" value="GAP15021.1"/>
    <property type="molecule type" value="Genomic_DNA"/>
</dbReference>
<dbReference type="GO" id="GO:0005524">
    <property type="term" value="F:ATP binding"/>
    <property type="evidence" value="ECO:0007669"/>
    <property type="project" value="UniProtKB-UniRule"/>
</dbReference>
<dbReference type="InterPro" id="IPR000212">
    <property type="entry name" value="DNA_helicase_UvrD/REP"/>
</dbReference>
<feature type="binding site" evidence="11">
    <location>
        <begin position="23"/>
        <end position="30"/>
    </location>
    <ligand>
        <name>ATP</name>
        <dbReference type="ChEBI" id="CHEBI:30616"/>
    </ligand>
</feature>
<comment type="similarity">
    <text evidence="1">Belongs to the helicase family. UvrD subfamily.</text>
</comment>
<dbReference type="InterPro" id="IPR014017">
    <property type="entry name" value="DNA_helicase_UvrD-like_C"/>
</dbReference>
<evidence type="ECO:0000256" key="4">
    <source>
        <dbReference type="ARBA" id="ARBA00022806"/>
    </source>
</evidence>
<evidence type="ECO:0000256" key="8">
    <source>
        <dbReference type="ARBA" id="ARBA00034617"/>
    </source>
</evidence>
<dbReference type="PANTHER" id="PTHR11070:SF2">
    <property type="entry name" value="ATP-DEPENDENT DNA HELICASE SRS2"/>
    <property type="match status" value="1"/>
</dbReference>
<keyword evidence="7" id="KW-0413">Isomerase</keyword>
<gene>
    <name evidence="15" type="ORF">LARV_02801</name>
</gene>